<dbReference type="EMBL" id="JAZGSY010000720">
    <property type="protein sequence ID" value="KAL1835346.1"/>
    <property type="molecule type" value="Genomic_DNA"/>
</dbReference>
<feature type="compositionally biased region" description="Polar residues" evidence="5">
    <location>
        <begin position="316"/>
        <end position="327"/>
    </location>
</feature>
<dbReference type="PANTHER" id="PTHR37451">
    <property type="entry name" value="MARVEL DOMAIN"/>
    <property type="match status" value="1"/>
</dbReference>
<keyword evidence="4 6" id="KW-0472">Membrane</keyword>
<evidence type="ECO:0000313" key="8">
    <source>
        <dbReference type="EMBL" id="KAL1835346.1"/>
    </source>
</evidence>
<evidence type="ECO:0000256" key="2">
    <source>
        <dbReference type="ARBA" id="ARBA00022692"/>
    </source>
</evidence>
<accession>A0ABR3V1K8</accession>
<keyword evidence="2 6" id="KW-0812">Transmembrane</keyword>
<proteinExistence type="predicted"/>
<feature type="compositionally biased region" description="Pro residues" evidence="5">
    <location>
        <begin position="294"/>
        <end position="311"/>
    </location>
</feature>
<feature type="region of interest" description="Disordered" evidence="5">
    <location>
        <begin position="228"/>
        <end position="380"/>
    </location>
</feature>
<evidence type="ECO:0000256" key="6">
    <source>
        <dbReference type="SAM" id="Phobius"/>
    </source>
</evidence>
<feature type="compositionally biased region" description="Low complexity" evidence="5">
    <location>
        <begin position="228"/>
        <end position="248"/>
    </location>
</feature>
<protein>
    <recommendedName>
        <fullName evidence="7">MARVEL domain-containing protein</fullName>
    </recommendedName>
</protein>
<feature type="compositionally biased region" description="Pro residues" evidence="5">
    <location>
        <begin position="371"/>
        <end position="380"/>
    </location>
</feature>
<sequence length="380" mass="40996">MRKAEFGSSQKGVGTSPRGCYKSPKDSSLVSRNGNEVIIMTAVDIDSRSNVRLPGREHIPIYPKGWIGIRIAQGVLALIVLGLAANGVSNFAIGVDSVNLILAMGVLTMLATIWHVVYEFALPAAFNYWAVLALDIFFTVLWLIAFPLVLADVAPAFSGSNWSWYSSSQKTILGTVLAAGAFGAVEFILFVACLIVGGIRLHRHRKAGLHCMPAKAVAAVPMTTAAPQPQQQFAAPTYPAQQPQQQPQQPQPQAYPPQPQGYPPQGQQPVYAAPQGGYYVPVPPSSPQPQGMVSPPPPQGFYSPTPPPQMVPQPTGNTVSSSGFGSTVQQQQQQQQQQHYPHHHQQQQQQPVQLPTSNSPQATHAELAASYPPPQQQQQQ</sequence>
<feature type="compositionally biased region" description="Low complexity" evidence="5">
    <location>
        <begin position="328"/>
        <end position="339"/>
    </location>
</feature>
<feature type="compositionally biased region" description="Pro residues" evidence="5">
    <location>
        <begin position="249"/>
        <end position="262"/>
    </location>
</feature>
<evidence type="ECO:0000259" key="7">
    <source>
        <dbReference type="Pfam" id="PF01284"/>
    </source>
</evidence>
<feature type="transmembrane region" description="Helical" evidence="6">
    <location>
        <begin position="171"/>
        <end position="196"/>
    </location>
</feature>
<feature type="transmembrane region" description="Helical" evidence="6">
    <location>
        <begin position="129"/>
        <end position="151"/>
    </location>
</feature>
<organism evidence="8 9">
    <name type="scientific">Humicola insolens</name>
    <name type="common">Soft-rot fungus</name>
    <dbReference type="NCBI Taxonomy" id="85995"/>
    <lineage>
        <taxon>Eukaryota</taxon>
        <taxon>Fungi</taxon>
        <taxon>Dikarya</taxon>
        <taxon>Ascomycota</taxon>
        <taxon>Pezizomycotina</taxon>
        <taxon>Sordariomycetes</taxon>
        <taxon>Sordariomycetidae</taxon>
        <taxon>Sordariales</taxon>
        <taxon>Chaetomiaceae</taxon>
        <taxon>Mycothermus</taxon>
    </lineage>
</organism>
<evidence type="ECO:0000313" key="9">
    <source>
        <dbReference type="Proteomes" id="UP001583172"/>
    </source>
</evidence>
<evidence type="ECO:0000256" key="4">
    <source>
        <dbReference type="ARBA" id="ARBA00023136"/>
    </source>
</evidence>
<gene>
    <name evidence="8" type="ORF">VTJ49DRAFT_6975</name>
</gene>
<feature type="transmembrane region" description="Helical" evidence="6">
    <location>
        <begin position="66"/>
        <end position="85"/>
    </location>
</feature>
<reference evidence="8 9" key="1">
    <citation type="journal article" date="2024" name="Commun. Biol.">
        <title>Comparative genomic analysis of thermophilic fungi reveals convergent evolutionary adaptations and gene losses.</title>
        <authorList>
            <person name="Steindorff A.S."/>
            <person name="Aguilar-Pontes M.V."/>
            <person name="Robinson A.J."/>
            <person name="Andreopoulos B."/>
            <person name="LaButti K."/>
            <person name="Kuo A."/>
            <person name="Mondo S."/>
            <person name="Riley R."/>
            <person name="Otillar R."/>
            <person name="Haridas S."/>
            <person name="Lipzen A."/>
            <person name="Grimwood J."/>
            <person name="Schmutz J."/>
            <person name="Clum A."/>
            <person name="Reid I.D."/>
            <person name="Moisan M.C."/>
            <person name="Butler G."/>
            <person name="Nguyen T.T.M."/>
            <person name="Dewar K."/>
            <person name="Conant G."/>
            <person name="Drula E."/>
            <person name="Henrissat B."/>
            <person name="Hansel C."/>
            <person name="Singer S."/>
            <person name="Hutchinson M.I."/>
            <person name="de Vries R.P."/>
            <person name="Natvig D.O."/>
            <person name="Powell A.J."/>
            <person name="Tsang A."/>
            <person name="Grigoriev I.V."/>
        </authorList>
    </citation>
    <scope>NUCLEOTIDE SEQUENCE [LARGE SCALE GENOMIC DNA]</scope>
    <source>
        <strain evidence="8 9">CBS 620.91</strain>
    </source>
</reference>
<comment type="subcellular location">
    <subcellularLocation>
        <location evidence="1">Membrane</location>
        <topology evidence="1">Multi-pass membrane protein</topology>
    </subcellularLocation>
</comment>
<dbReference type="InterPro" id="IPR008253">
    <property type="entry name" value="Marvel"/>
</dbReference>
<keyword evidence="9" id="KW-1185">Reference proteome</keyword>
<evidence type="ECO:0000256" key="1">
    <source>
        <dbReference type="ARBA" id="ARBA00004141"/>
    </source>
</evidence>
<feature type="region of interest" description="Disordered" evidence="5">
    <location>
        <begin position="1"/>
        <end position="29"/>
    </location>
</feature>
<dbReference type="Pfam" id="PF01284">
    <property type="entry name" value="MARVEL"/>
    <property type="match status" value="1"/>
</dbReference>
<dbReference type="PANTHER" id="PTHR37451:SF4">
    <property type="entry name" value="MARVEL DOMAIN-CONTAINING PROTEIN"/>
    <property type="match status" value="1"/>
</dbReference>
<evidence type="ECO:0000256" key="5">
    <source>
        <dbReference type="SAM" id="MobiDB-lite"/>
    </source>
</evidence>
<keyword evidence="3 6" id="KW-1133">Transmembrane helix</keyword>
<feature type="domain" description="MARVEL" evidence="7">
    <location>
        <begin position="68"/>
        <end position="194"/>
    </location>
</feature>
<feature type="compositionally biased region" description="Low complexity" evidence="5">
    <location>
        <begin position="263"/>
        <end position="280"/>
    </location>
</feature>
<name>A0ABR3V1K8_HUMIN</name>
<evidence type="ECO:0000256" key="3">
    <source>
        <dbReference type="ARBA" id="ARBA00022989"/>
    </source>
</evidence>
<feature type="transmembrane region" description="Helical" evidence="6">
    <location>
        <begin position="97"/>
        <end position="117"/>
    </location>
</feature>
<comment type="caution">
    <text evidence="8">The sequence shown here is derived from an EMBL/GenBank/DDBJ whole genome shotgun (WGS) entry which is preliminary data.</text>
</comment>
<dbReference type="Proteomes" id="UP001583172">
    <property type="component" value="Unassembled WGS sequence"/>
</dbReference>